<dbReference type="InterPro" id="IPR050266">
    <property type="entry name" value="AB_hydrolase_sf"/>
</dbReference>
<protein>
    <submittedName>
        <fullName evidence="2">Alpha/beta hydrolase fold protein</fullName>
    </submittedName>
</protein>
<dbReference type="GO" id="GO:0046464">
    <property type="term" value="P:acylglycerol catabolic process"/>
    <property type="evidence" value="ECO:0007669"/>
    <property type="project" value="TreeGrafter"/>
</dbReference>
<dbReference type="PRINTS" id="PR00111">
    <property type="entry name" value="ABHYDROLASE"/>
</dbReference>
<keyword evidence="3" id="KW-1185">Reference proteome</keyword>
<comment type="caution">
    <text evidence="2">The sequence shown here is derived from an EMBL/GenBank/DDBJ whole genome shotgun (WGS) entry which is preliminary data.</text>
</comment>
<dbReference type="InterPro" id="IPR029058">
    <property type="entry name" value="AB_hydrolase_fold"/>
</dbReference>
<evidence type="ECO:0000313" key="2">
    <source>
        <dbReference type="EMBL" id="KAF2095579.1"/>
    </source>
</evidence>
<keyword evidence="2" id="KW-0378">Hydrolase</keyword>
<dbReference type="GO" id="GO:0016020">
    <property type="term" value="C:membrane"/>
    <property type="evidence" value="ECO:0007669"/>
    <property type="project" value="TreeGrafter"/>
</dbReference>
<organism evidence="2 3">
    <name type="scientific">Rhizodiscina lignyota</name>
    <dbReference type="NCBI Taxonomy" id="1504668"/>
    <lineage>
        <taxon>Eukaryota</taxon>
        <taxon>Fungi</taxon>
        <taxon>Dikarya</taxon>
        <taxon>Ascomycota</taxon>
        <taxon>Pezizomycotina</taxon>
        <taxon>Dothideomycetes</taxon>
        <taxon>Pleosporomycetidae</taxon>
        <taxon>Aulographales</taxon>
        <taxon>Rhizodiscinaceae</taxon>
        <taxon>Rhizodiscina</taxon>
    </lineage>
</organism>
<dbReference type="SUPFAM" id="SSF53474">
    <property type="entry name" value="alpha/beta-Hydrolases"/>
    <property type="match status" value="1"/>
</dbReference>
<evidence type="ECO:0000313" key="3">
    <source>
        <dbReference type="Proteomes" id="UP000799772"/>
    </source>
</evidence>
<dbReference type="OrthoDB" id="194468at2759"/>
<gene>
    <name evidence="2" type="ORF">NA57DRAFT_79298</name>
</gene>
<dbReference type="PANTHER" id="PTHR43798">
    <property type="entry name" value="MONOACYLGLYCEROL LIPASE"/>
    <property type="match status" value="1"/>
</dbReference>
<feature type="domain" description="AB hydrolase-1" evidence="1">
    <location>
        <begin position="40"/>
        <end position="158"/>
    </location>
</feature>
<sequence>MDSSAPTMMNTARTIDGTVGLTKINSKYLHYKQMGSSGDPIVFIHGLGGTMNYWITVIAALGLATSHTCHLLDLEGQGLSPTPANTELTIDSLASDIGGIFQHAHISSSKPAIVIGHSLGCLVSMKFALDNPSLVKKVILVSPPASPTTEAAVKGLLQRAEIARTRGMQALVDVVADGAIAGKATTTNFIAIAASRLSLLGQDPQGYAKTCGAIAGATTALKVEDLPANTLLICGDADKVTPPGVSKDYQKRIKGSQFVSLNDCGHRPMFEDLDGLAKAIGDFL</sequence>
<dbReference type="Gene3D" id="3.40.50.1820">
    <property type="entry name" value="alpha/beta hydrolase"/>
    <property type="match status" value="1"/>
</dbReference>
<dbReference type="AlphaFoldDB" id="A0A9P4I7T9"/>
<accession>A0A9P4I7T9</accession>
<dbReference type="PANTHER" id="PTHR43798:SF5">
    <property type="entry name" value="MONOACYLGLYCEROL LIPASE ABHD6"/>
    <property type="match status" value="1"/>
</dbReference>
<dbReference type="InterPro" id="IPR000073">
    <property type="entry name" value="AB_hydrolase_1"/>
</dbReference>
<dbReference type="EMBL" id="ML978131">
    <property type="protein sequence ID" value="KAF2095579.1"/>
    <property type="molecule type" value="Genomic_DNA"/>
</dbReference>
<dbReference type="GO" id="GO:0047372">
    <property type="term" value="F:monoacylglycerol lipase activity"/>
    <property type="evidence" value="ECO:0007669"/>
    <property type="project" value="TreeGrafter"/>
</dbReference>
<dbReference type="Pfam" id="PF00561">
    <property type="entry name" value="Abhydrolase_1"/>
    <property type="match status" value="1"/>
</dbReference>
<dbReference type="Proteomes" id="UP000799772">
    <property type="component" value="Unassembled WGS sequence"/>
</dbReference>
<evidence type="ECO:0000259" key="1">
    <source>
        <dbReference type="Pfam" id="PF00561"/>
    </source>
</evidence>
<reference evidence="2" key="1">
    <citation type="journal article" date="2020" name="Stud. Mycol.">
        <title>101 Dothideomycetes genomes: a test case for predicting lifestyles and emergence of pathogens.</title>
        <authorList>
            <person name="Haridas S."/>
            <person name="Albert R."/>
            <person name="Binder M."/>
            <person name="Bloem J."/>
            <person name="Labutti K."/>
            <person name="Salamov A."/>
            <person name="Andreopoulos B."/>
            <person name="Baker S."/>
            <person name="Barry K."/>
            <person name="Bills G."/>
            <person name="Bluhm B."/>
            <person name="Cannon C."/>
            <person name="Castanera R."/>
            <person name="Culley D."/>
            <person name="Daum C."/>
            <person name="Ezra D."/>
            <person name="Gonzalez J."/>
            <person name="Henrissat B."/>
            <person name="Kuo A."/>
            <person name="Liang C."/>
            <person name="Lipzen A."/>
            <person name="Lutzoni F."/>
            <person name="Magnuson J."/>
            <person name="Mondo S."/>
            <person name="Nolan M."/>
            <person name="Ohm R."/>
            <person name="Pangilinan J."/>
            <person name="Park H.-J."/>
            <person name="Ramirez L."/>
            <person name="Alfaro M."/>
            <person name="Sun H."/>
            <person name="Tritt A."/>
            <person name="Yoshinaga Y."/>
            <person name="Zwiers L.-H."/>
            <person name="Turgeon B."/>
            <person name="Goodwin S."/>
            <person name="Spatafora J."/>
            <person name="Crous P."/>
            <person name="Grigoriev I."/>
        </authorList>
    </citation>
    <scope>NUCLEOTIDE SEQUENCE</scope>
    <source>
        <strain evidence="2">CBS 133067</strain>
    </source>
</reference>
<name>A0A9P4I7T9_9PEZI</name>
<proteinExistence type="predicted"/>